<dbReference type="EMBL" id="ML977590">
    <property type="protein sequence ID" value="KAF2000209.1"/>
    <property type="molecule type" value="Genomic_DNA"/>
</dbReference>
<dbReference type="AlphaFoldDB" id="A0A6A5WHD0"/>
<proteinExistence type="predicted"/>
<name>A0A6A5WHD0_9PLEO</name>
<organism evidence="2 3">
    <name type="scientific">Amniculicola lignicola CBS 123094</name>
    <dbReference type="NCBI Taxonomy" id="1392246"/>
    <lineage>
        <taxon>Eukaryota</taxon>
        <taxon>Fungi</taxon>
        <taxon>Dikarya</taxon>
        <taxon>Ascomycota</taxon>
        <taxon>Pezizomycotina</taxon>
        <taxon>Dothideomycetes</taxon>
        <taxon>Pleosporomycetidae</taxon>
        <taxon>Pleosporales</taxon>
        <taxon>Amniculicolaceae</taxon>
        <taxon>Amniculicola</taxon>
    </lineage>
</organism>
<evidence type="ECO:0000313" key="3">
    <source>
        <dbReference type="Proteomes" id="UP000799779"/>
    </source>
</evidence>
<sequence length="238" mass="27623">MCSPKSSRDVFQPKEDSGFISVALDPSLEEEYINSQTVNQFSPLIQLQDNKPLLPSILLRSPQAIHISKSGRQHSPLRLPYATEGLQRYVNSTNCSRCNLRWLHNHTPIQRFISSWSQFRFRGFCIEILVRYQRQSLTSTEVLDIVHSHNRPAATMILDMKRERHNGDVYNHECFDVILHADCAKLQHSAITESQPMFTVQWSDEWIKLAELGYWYAITIEHVFLFGVLQIFIIGFCI</sequence>
<reference evidence="2" key="1">
    <citation type="journal article" date="2020" name="Stud. Mycol.">
        <title>101 Dothideomycetes genomes: a test case for predicting lifestyles and emergence of pathogens.</title>
        <authorList>
            <person name="Haridas S."/>
            <person name="Albert R."/>
            <person name="Binder M."/>
            <person name="Bloem J."/>
            <person name="Labutti K."/>
            <person name="Salamov A."/>
            <person name="Andreopoulos B."/>
            <person name="Baker S."/>
            <person name="Barry K."/>
            <person name="Bills G."/>
            <person name="Bluhm B."/>
            <person name="Cannon C."/>
            <person name="Castanera R."/>
            <person name="Culley D."/>
            <person name="Daum C."/>
            <person name="Ezra D."/>
            <person name="Gonzalez J."/>
            <person name="Henrissat B."/>
            <person name="Kuo A."/>
            <person name="Liang C."/>
            <person name="Lipzen A."/>
            <person name="Lutzoni F."/>
            <person name="Magnuson J."/>
            <person name="Mondo S."/>
            <person name="Nolan M."/>
            <person name="Ohm R."/>
            <person name="Pangilinan J."/>
            <person name="Park H.-J."/>
            <person name="Ramirez L."/>
            <person name="Alfaro M."/>
            <person name="Sun H."/>
            <person name="Tritt A."/>
            <person name="Yoshinaga Y."/>
            <person name="Zwiers L.-H."/>
            <person name="Turgeon B."/>
            <person name="Goodwin S."/>
            <person name="Spatafora J."/>
            <person name="Crous P."/>
            <person name="Grigoriev I."/>
        </authorList>
    </citation>
    <scope>NUCLEOTIDE SEQUENCE</scope>
    <source>
        <strain evidence="2">CBS 123094</strain>
    </source>
</reference>
<dbReference type="Proteomes" id="UP000799779">
    <property type="component" value="Unassembled WGS sequence"/>
</dbReference>
<feature type="transmembrane region" description="Helical" evidence="1">
    <location>
        <begin position="214"/>
        <end position="237"/>
    </location>
</feature>
<accession>A0A6A5WHD0</accession>
<gene>
    <name evidence="2" type="ORF">P154DRAFT_522700</name>
</gene>
<keyword evidence="1" id="KW-1133">Transmembrane helix</keyword>
<evidence type="ECO:0000256" key="1">
    <source>
        <dbReference type="SAM" id="Phobius"/>
    </source>
</evidence>
<keyword evidence="1" id="KW-0472">Membrane</keyword>
<protein>
    <submittedName>
        <fullName evidence="2">Uncharacterized protein</fullName>
    </submittedName>
</protein>
<keyword evidence="1" id="KW-0812">Transmembrane</keyword>
<keyword evidence="3" id="KW-1185">Reference proteome</keyword>
<evidence type="ECO:0000313" key="2">
    <source>
        <dbReference type="EMBL" id="KAF2000209.1"/>
    </source>
</evidence>